<dbReference type="Gene3D" id="3.30.1370.130">
    <property type="match status" value="1"/>
</dbReference>
<dbReference type="InterPro" id="IPR001775">
    <property type="entry name" value="GspD/PilQ"/>
</dbReference>
<comment type="similarity">
    <text evidence="5">Belongs to the bacterial secretin family.</text>
</comment>
<keyword evidence="2" id="KW-0813">Transport</keyword>
<feature type="compositionally biased region" description="Gly residues" evidence="6">
    <location>
        <begin position="652"/>
        <end position="663"/>
    </location>
</feature>
<gene>
    <name evidence="9" type="ORF">Q9291_03495</name>
</gene>
<dbReference type="Gene3D" id="1.25.40.10">
    <property type="entry name" value="Tetratricopeptide repeat domain"/>
    <property type="match status" value="1"/>
</dbReference>
<organism evidence="9 10">
    <name type="scientific">Methylophilus aquaticus</name>
    <dbReference type="NCBI Taxonomy" id="1971610"/>
    <lineage>
        <taxon>Bacteria</taxon>
        <taxon>Pseudomonadati</taxon>
        <taxon>Pseudomonadota</taxon>
        <taxon>Betaproteobacteria</taxon>
        <taxon>Nitrosomonadales</taxon>
        <taxon>Methylophilaceae</taxon>
        <taxon>Methylophilus</taxon>
    </lineage>
</organism>
<name>A0ABT9JQR5_9PROT</name>
<evidence type="ECO:0000256" key="3">
    <source>
        <dbReference type="ARBA" id="ARBA00023136"/>
    </source>
</evidence>
<proteinExistence type="inferred from homology"/>
<evidence type="ECO:0000256" key="2">
    <source>
        <dbReference type="ARBA" id="ARBA00022448"/>
    </source>
</evidence>
<dbReference type="InterPro" id="IPR011662">
    <property type="entry name" value="Secretin/TonB_short_N"/>
</dbReference>
<evidence type="ECO:0000256" key="6">
    <source>
        <dbReference type="SAM" id="MobiDB-lite"/>
    </source>
</evidence>
<feature type="chain" id="PRO_5045762645" evidence="7">
    <location>
        <begin position="37"/>
        <end position="671"/>
    </location>
</feature>
<dbReference type="PRINTS" id="PR00811">
    <property type="entry name" value="BCTERIALGSPD"/>
</dbReference>
<evidence type="ECO:0000256" key="5">
    <source>
        <dbReference type="RuleBase" id="RU004003"/>
    </source>
</evidence>
<dbReference type="Proteomes" id="UP001225906">
    <property type="component" value="Unassembled WGS sequence"/>
</dbReference>
<evidence type="ECO:0000313" key="9">
    <source>
        <dbReference type="EMBL" id="MDP8566907.1"/>
    </source>
</evidence>
<dbReference type="Gene3D" id="3.30.1370.120">
    <property type="match status" value="1"/>
</dbReference>
<dbReference type="PROSITE" id="PS51257">
    <property type="entry name" value="PROKAR_LIPOPROTEIN"/>
    <property type="match status" value="1"/>
</dbReference>
<dbReference type="RefSeq" id="WP_306388606.1">
    <property type="nucleotide sequence ID" value="NZ_JAVCAP010000004.1"/>
</dbReference>
<dbReference type="SMART" id="SM00965">
    <property type="entry name" value="STN"/>
    <property type="match status" value="1"/>
</dbReference>
<accession>A0ABT9JQR5</accession>
<evidence type="ECO:0000313" key="10">
    <source>
        <dbReference type="Proteomes" id="UP001225906"/>
    </source>
</evidence>
<dbReference type="PANTHER" id="PTHR30332:SF17">
    <property type="entry name" value="TYPE IV PILIATION SYSTEM PROTEIN DR_0774-RELATED"/>
    <property type="match status" value="1"/>
</dbReference>
<dbReference type="EMBL" id="JAVCAP010000004">
    <property type="protein sequence ID" value="MDP8566907.1"/>
    <property type="molecule type" value="Genomic_DNA"/>
</dbReference>
<dbReference type="InterPro" id="IPR050810">
    <property type="entry name" value="Bact_Secretion_Sys_Channel"/>
</dbReference>
<dbReference type="InterPro" id="IPR004846">
    <property type="entry name" value="T2SS/T3SS_dom"/>
</dbReference>
<evidence type="ECO:0000256" key="1">
    <source>
        <dbReference type="ARBA" id="ARBA00004370"/>
    </source>
</evidence>
<reference evidence="10" key="1">
    <citation type="journal article" date="2019" name="Int. J. Syst. Evol. Microbiol.">
        <title>The Global Catalogue of Microorganisms (GCM) 10K type strain sequencing project: providing services to taxonomists for standard genome sequencing and annotation.</title>
        <authorList>
            <consortium name="The Broad Institute Genomics Platform"/>
            <consortium name="The Broad Institute Genome Sequencing Center for Infectious Disease"/>
            <person name="Wu L."/>
            <person name="Ma J."/>
        </authorList>
    </citation>
    <scope>NUCLEOTIDE SEQUENCE [LARGE SCALE GENOMIC DNA]</scope>
    <source>
        <strain evidence="10">VKM B-3159</strain>
    </source>
</reference>
<keyword evidence="4" id="KW-0998">Cell outer membrane</keyword>
<dbReference type="InterPro" id="IPR038591">
    <property type="entry name" value="NolW-like_sf"/>
</dbReference>
<feature type="domain" description="Secretin/TonB short N-terminal" evidence="8">
    <location>
        <begin position="226"/>
        <end position="277"/>
    </location>
</feature>
<evidence type="ECO:0000256" key="7">
    <source>
        <dbReference type="SAM" id="SignalP"/>
    </source>
</evidence>
<evidence type="ECO:0000259" key="8">
    <source>
        <dbReference type="SMART" id="SM00965"/>
    </source>
</evidence>
<keyword evidence="3" id="KW-0472">Membrane</keyword>
<comment type="subcellular location">
    <subcellularLocation>
        <location evidence="1">Membrane</location>
    </subcellularLocation>
</comment>
<dbReference type="InterPro" id="IPR011990">
    <property type="entry name" value="TPR-like_helical_dom_sf"/>
</dbReference>
<comment type="caution">
    <text evidence="9">The sequence shown here is derived from an EMBL/GenBank/DDBJ whole genome shotgun (WGS) entry which is preliminary data.</text>
</comment>
<feature type="region of interest" description="Disordered" evidence="6">
    <location>
        <begin position="621"/>
        <end position="671"/>
    </location>
</feature>
<sequence length="671" mass="73482">MKKRMMGQRFIVRRAKHWAQASAWLGALLIAGCASLQTGDVPSAAMIQVRDYAAKGQEDAAIALLQPLLNAEPNNPQYKNWLAFLQDKKLQKQLQQADTLAAARQYEAASDAYTLILASAPANRAASDGLQRVQLARLHDGQMQQVKTAIEQRDMVGAEFMLRGILSEQPTHAEARALFEQLEQQKNERLGAVRPVQSSLQKKVTLEFRNTPIKHAFEYLGKAADLNFSFDQELNEGTRVNVLLRDTPVEQALEVILTSHQLGKKVLNSNTLQIYPLARAGFYEELFVRSFYLNHMDAKRALNLMKMVLRASDVYIDEKLNTLVIRDTMDRIKVAEKLIASQDLNEPEVMLEVEVMEINRRNLEQLGIQYPSQIGIGVQGNAAGTTAGTQPQAGQLSLTELRNFNGSLGVFTVNDPAIVLNMLHQDTDTNLLASPKIRVKNRDRAKIHVGDKIPVLTSVANAQGFVSQNVNYIEVGIKLDVEPVIQMQDQVSIKVGMEVSNITDQVRTDSGVLAYTIGSRNAITTLQLRNNETQILAGLFRDDEQKTRRRVPGLGNLPIIGKLFSNDSNDKRKNEIVLLITPRIIHNITPANAIYSLIPSGVAGAANPAGAAVRAAAPISEPVNTPQSTQSGNVRNDSGFGAQIMNSNEMGAGTGSGVGGNSMGGNSMVQP</sequence>
<evidence type="ECO:0000256" key="4">
    <source>
        <dbReference type="ARBA" id="ARBA00023237"/>
    </source>
</evidence>
<feature type="compositionally biased region" description="Polar residues" evidence="6">
    <location>
        <begin position="622"/>
        <end position="636"/>
    </location>
</feature>
<keyword evidence="10" id="KW-1185">Reference proteome</keyword>
<dbReference type="PANTHER" id="PTHR30332">
    <property type="entry name" value="PROBABLE GENERAL SECRETION PATHWAY PROTEIN D"/>
    <property type="match status" value="1"/>
</dbReference>
<dbReference type="PRINTS" id="PR01032">
    <property type="entry name" value="PHAGEIV"/>
</dbReference>
<dbReference type="Pfam" id="PF00263">
    <property type="entry name" value="Secretin"/>
    <property type="match status" value="1"/>
</dbReference>
<feature type="signal peptide" evidence="7">
    <location>
        <begin position="1"/>
        <end position="36"/>
    </location>
</feature>
<keyword evidence="7" id="KW-0732">Signal</keyword>
<protein>
    <submittedName>
        <fullName evidence="9">Type II and III secretion system protein</fullName>
    </submittedName>
</protein>